<dbReference type="Proteomes" id="UP000189935">
    <property type="component" value="Chromosome I"/>
</dbReference>
<evidence type="ECO:0000313" key="3">
    <source>
        <dbReference type="EMBL" id="SHL87451.1"/>
    </source>
</evidence>
<dbReference type="GO" id="GO:0004175">
    <property type="term" value="F:endopeptidase activity"/>
    <property type="evidence" value="ECO:0007669"/>
    <property type="project" value="UniProtKB-ARBA"/>
</dbReference>
<dbReference type="AlphaFoldDB" id="A0A1M7E6R8"/>
<feature type="transmembrane region" description="Helical" evidence="1">
    <location>
        <begin position="172"/>
        <end position="189"/>
    </location>
</feature>
<feature type="transmembrane region" description="Helical" evidence="1">
    <location>
        <begin position="59"/>
        <end position="78"/>
    </location>
</feature>
<keyword evidence="1" id="KW-1133">Transmembrane helix</keyword>
<evidence type="ECO:0000259" key="2">
    <source>
        <dbReference type="Pfam" id="PF02517"/>
    </source>
</evidence>
<dbReference type="InterPro" id="IPR003675">
    <property type="entry name" value="Rce1/LyrA-like_dom"/>
</dbReference>
<evidence type="ECO:0000256" key="1">
    <source>
        <dbReference type="SAM" id="Phobius"/>
    </source>
</evidence>
<dbReference type="GO" id="GO:0080120">
    <property type="term" value="P:CAAX-box protein maturation"/>
    <property type="evidence" value="ECO:0007669"/>
    <property type="project" value="UniProtKB-ARBA"/>
</dbReference>
<dbReference type="RefSeq" id="WP_172842170.1">
    <property type="nucleotide sequence ID" value="NZ_LT670844.1"/>
</dbReference>
<reference evidence="3 4" key="1">
    <citation type="submission" date="2016-11" db="EMBL/GenBank/DDBJ databases">
        <authorList>
            <person name="Jaros S."/>
            <person name="Januszkiewicz K."/>
            <person name="Wedrychowicz H."/>
        </authorList>
    </citation>
    <scope>NUCLEOTIDE SEQUENCE [LARGE SCALE GENOMIC DNA]</scope>
    <source>
        <strain evidence="3 4">GAS499</strain>
    </source>
</reference>
<dbReference type="Pfam" id="PF02517">
    <property type="entry name" value="Rce1-like"/>
    <property type="match status" value="1"/>
</dbReference>
<feature type="domain" description="CAAX prenyl protease 2/Lysostaphin resistance protein A-like" evidence="2">
    <location>
        <begin position="140"/>
        <end position="230"/>
    </location>
</feature>
<keyword evidence="1" id="KW-0472">Membrane</keyword>
<feature type="transmembrane region" description="Helical" evidence="1">
    <location>
        <begin position="12"/>
        <end position="39"/>
    </location>
</feature>
<organism evidence="3 4">
    <name type="scientific">Bradyrhizobium lablabi</name>
    <dbReference type="NCBI Taxonomy" id="722472"/>
    <lineage>
        <taxon>Bacteria</taxon>
        <taxon>Pseudomonadati</taxon>
        <taxon>Pseudomonadota</taxon>
        <taxon>Alphaproteobacteria</taxon>
        <taxon>Hyphomicrobiales</taxon>
        <taxon>Nitrobacteraceae</taxon>
        <taxon>Bradyrhizobium</taxon>
    </lineage>
</organism>
<name>A0A1M7E6R8_9BRAD</name>
<feature type="transmembrane region" description="Helical" evidence="1">
    <location>
        <begin position="220"/>
        <end position="242"/>
    </location>
</feature>
<feature type="transmembrane region" description="Helical" evidence="1">
    <location>
        <begin position="98"/>
        <end position="120"/>
    </location>
</feature>
<gene>
    <name evidence="3" type="ORF">SAMN05444159_7060</name>
</gene>
<feature type="transmembrane region" description="Helical" evidence="1">
    <location>
        <begin position="140"/>
        <end position="160"/>
    </location>
</feature>
<protein>
    <recommendedName>
        <fullName evidence="2">CAAX prenyl protease 2/Lysostaphin resistance protein A-like domain-containing protein</fullName>
    </recommendedName>
</protein>
<evidence type="ECO:0000313" key="4">
    <source>
        <dbReference type="Proteomes" id="UP000189935"/>
    </source>
</evidence>
<sequence>MATPRLPRTWYFLGTAIFGLLAYGVMLLAQTLMLIAAAIRYGLSSEAEFREFFHQAGPMAAMTIAASPFVLAVLWIAIRIARRRFASYLALRWPSRGALARGLAITFGFFLVWKLLSYLVGQQTPAFVVDMYRTGKDAGSLWLVLIALCVAAPITEEFTVRGFLFRGWSKSFLGPTGAIVLSSALWAAMHQQYNWYYISQIFLVGLIFGYLRYRSNSTWLTVMTHGFFNLAVILWTAVMVAYF</sequence>
<proteinExistence type="predicted"/>
<keyword evidence="1" id="KW-0812">Transmembrane</keyword>
<feature type="transmembrane region" description="Helical" evidence="1">
    <location>
        <begin position="195"/>
        <end position="213"/>
    </location>
</feature>
<dbReference type="EMBL" id="LT670844">
    <property type="protein sequence ID" value="SHL87451.1"/>
    <property type="molecule type" value="Genomic_DNA"/>
</dbReference>
<accession>A0A1M7E6R8</accession>